<accession>A0A7K1GD39</accession>
<keyword evidence="3" id="KW-1185">Reference proteome</keyword>
<organism evidence="2 3">
    <name type="scientific">Winogradskyella ouciana</name>
    <dbReference type="NCBI Taxonomy" id="2608631"/>
    <lineage>
        <taxon>Bacteria</taxon>
        <taxon>Pseudomonadati</taxon>
        <taxon>Bacteroidota</taxon>
        <taxon>Flavobacteriia</taxon>
        <taxon>Flavobacteriales</taxon>
        <taxon>Flavobacteriaceae</taxon>
        <taxon>Winogradskyella</taxon>
    </lineage>
</organism>
<comment type="caution">
    <text evidence="2">The sequence shown here is derived from an EMBL/GenBank/DDBJ whole genome shotgun (WGS) entry which is preliminary data.</text>
</comment>
<evidence type="ECO:0000313" key="3">
    <source>
        <dbReference type="Proteomes" id="UP000447545"/>
    </source>
</evidence>
<evidence type="ECO:0000259" key="1">
    <source>
        <dbReference type="Pfam" id="PF25056"/>
    </source>
</evidence>
<feature type="domain" description="DUF7793" evidence="1">
    <location>
        <begin position="14"/>
        <end position="128"/>
    </location>
</feature>
<protein>
    <recommendedName>
        <fullName evidence="1">DUF7793 domain-containing protein</fullName>
    </recommendedName>
</protein>
<dbReference type="InterPro" id="IPR056695">
    <property type="entry name" value="DUF7793"/>
</dbReference>
<dbReference type="AlphaFoldDB" id="A0A7K1GD39"/>
<name>A0A7K1GD39_9FLAO</name>
<evidence type="ECO:0000313" key="2">
    <source>
        <dbReference type="EMBL" id="MTE26344.1"/>
    </source>
</evidence>
<dbReference type="Pfam" id="PF25056">
    <property type="entry name" value="DUF7793"/>
    <property type="match status" value="1"/>
</dbReference>
<reference evidence="2 3" key="1">
    <citation type="submission" date="2019-11" db="EMBL/GenBank/DDBJ databases">
        <title>Winogradskyella ouciana sp. nov., isolated from the hadal seawater of the Mariana Trench.</title>
        <authorList>
            <person name="Liu R."/>
        </authorList>
    </citation>
    <scope>NUCLEOTIDE SEQUENCE [LARGE SCALE GENOMIC DNA]</scope>
    <source>
        <strain evidence="2 3">ZXX205</strain>
    </source>
</reference>
<sequence length="145" mass="17134">MPITLSYDFNIVRFWTESNILFCQFLNTDLNYKLTDRDMERFLKAIEDLTKEKCMPLVVDLRNVVCNFTVEAFKLLAINESFCQRITFEAFVTNSIKGKLLVLAYKRIFEPKKPFKIFDDVEKAVQYYTEEKKNVCKPQNLKSST</sequence>
<dbReference type="Proteomes" id="UP000447545">
    <property type="component" value="Unassembled WGS sequence"/>
</dbReference>
<dbReference type="EMBL" id="WJYA01000004">
    <property type="protein sequence ID" value="MTE26344.1"/>
    <property type="molecule type" value="Genomic_DNA"/>
</dbReference>
<gene>
    <name evidence="2" type="ORF">F1003_05295</name>
</gene>
<dbReference type="RefSeq" id="WP_155088176.1">
    <property type="nucleotide sequence ID" value="NZ_WJYA01000004.1"/>
</dbReference>
<proteinExistence type="predicted"/>